<name>A0A927RIT5_9ACTN</name>
<evidence type="ECO:0000313" key="13">
    <source>
        <dbReference type="EMBL" id="MBE1604893.1"/>
    </source>
</evidence>
<evidence type="ECO:0000256" key="8">
    <source>
        <dbReference type="ARBA" id="ARBA00047848"/>
    </source>
</evidence>
<keyword evidence="7 10" id="KW-0456">Lyase</keyword>
<dbReference type="Pfam" id="PF01842">
    <property type="entry name" value="ACT"/>
    <property type="match status" value="1"/>
</dbReference>
<evidence type="ECO:0000259" key="11">
    <source>
        <dbReference type="PROSITE" id="PS51171"/>
    </source>
</evidence>
<dbReference type="PANTHER" id="PTHR21022">
    <property type="entry name" value="PREPHENATE DEHYDRATASE P PROTEIN"/>
    <property type="match status" value="1"/>
</dbReference>
<dbReference type="SUPFAM" id="SSF55021">
    <property type="entry name" value="ACT-like"/>
    <property type="match status" value="1"/>
</dbReference>
<dbReference type="PIRSF" id="PIRSF001500">
    <property type="entry name" value="Chor_mut_pdt_Ppr"/>
    <property type="match status" value="1"/>
</dbReference>
<comment type="pathway">
    <text evidence="1 10">Amino-acid biosynthesis; L-phenylalanine biosynthesis; phenylpyruvate from prephenate: step 1/1.</text>
</comment>
<dbReference type="GO" id="GO:0005737">
    <property type="term" value="C:cytoplasm"/>
    <property type="evidence" value="ECO:0007669"/>
    <property type="project" value="TreeGrafter"/>
</dbReference>
<reference evidence="13" key="1">
    <citation type="submission" date="2020-10" db="EMBL/GenBank/DDBJ databases">
        <title>Sequencing the genomes of 1000 actinobacteria strains.</title>
        <authorList>
            <person name="Klenk H.-P."/>
        </authorList>
    </citation>
    <scope>NUCLEOTIDE SEQUENCE</scope>
    <source>
        <strain evidence="13">DSM 45354</strain>
    </source>
</reference>
<dbReference type="Gene3D" id="3.30.70.260">
    <property type="match status" value="1"/>
</dbReference>
<dbReference type="NCBIfam" id="NF008865">
    <property type="entry name" value="PRK11898.1"/>
    <property type="match status" value="1"/>
</dbReference>
<evidence type="ECO:0000256" key="2">
    <source>
        <dbReference type="ARBA" id="ARBA00013147"/>
    </source>
</evidence>
<accession>A0A927RIT5</accession>
<dbReference type="InterPro" id="IPR018528">
    <property type="entry name" value="Preph_deHydtase_CS"/>
</dbReference>
<protein>
    <recommendedName>
        <fullName evidence="3 10">Prephenate dehydratase</fullName>
        <shortName evidence="10">PDT</shortName>
        <ecNumber evidence="2 10">4.2.1.51</ecNumber>
    </recommendedName>
</protein>
<evidence type="ECO:0000313" key="14">
    <source>
        <dbReference type="Proteomes" id="UP000638648"/>
    </source>
</evidence>
<organism evidence="13 14">
    <name type="scientific">Actinopolymorpha pittospori</name>
    <dbReference type="NCBI Taxonomy" id="648752"/>
    <lineage>
        <taxon>Bacteria</taxon>
        <taxon>Bacillati</taxon>
        <taxon>Actinomycetota</taxon>
        <taxon>Actinomycetes</taxon>
        <taxon>Propionibacteriales</taxon>
        <taxon>Actinopolymorphaceae</taxon>
        <taxon>Actinopolymorpha</taxon>
    </lineage>
</organism>
<gene>
    <name evidence="10" type="primary">pheA</name>
    <name evidence="13" type="ORF">HEB94_001741</name>
</gene>
<feature type="domain" description="ACT" evidence="12">
    <location>
        <begin position="202"/>
        <end position="279"/>
    </location>
</feature>
<dbReference type="PROSITE" id="PS00858">
    <property type="entry name" value="PREPHENATE_DEHYDR_2"/>
    <property type="match status" value="1"/>
</dbReference>
<keyword evidence="5 10" id="KW-0057">Aromatic amino acid biosynthesis</keyword>
<dbReference type="Pfam" id="PF00800">
    <property type="entry name" value="PDT"/>
    <property type="match status" value="1"/>
</dbReference>
<dbReference type="GO" id="GO:0009094">
    <property type="term" value="P:L-phenylalanine biosynthetic process"/>
    <property type="evidence" value="ECO:0007669"/>
    <property type="project" value="UniProtKB-KW"/>
</dbReference>
<evidence type="ECO:0000256" key="9">
    <source>
        <dbReference type="PIRSR" id="PIRSR001500-2"/>
    </source>
</evidence>
<dbReference type="InterPro" id="IPR002912">
    <property type="entry name" value="ACT_dom"/>
</dbReference>
<dbReference type="AlphaFoldDB" id="A0A927RIT5"/>
<feature type="domain" description="Prephenate dehydratase" evidence="11">
    <location>
        <begin position="8"/>
        <end position="187"/>
    </location>
</feature>
<feature type="site" description="Essential for prephenate dehydratase activity" evidence="9">
    <location>
        <position position="180"/>
    </location>
</feature>
<evidence type="ECO:0000256" key="1">
    <source>
        <dbReference type="ARBA" id="ARBA00004741"/>
    </source>
</evidence>
<evidence type="ECO:0000259" key="12">
    <source>
        <dbReference type="PROSITE" id="PS51671"/>
    </source>
</evidence>
<evidence type="ECO:0000256" key="10">
    <source>
        <dbReference type="RuleBase" id="RU361254"/>
    </source>
</evidence>
<evidence type="ECO:0000256" key="6">
    <source>
        <dbReference type="ARBA" id="ARBA00023222"/>
    </source>
</evidence>
<evidence type="ECO:0000256" key="4">
    <source>
        <dbReference type="ARBA" id="ARBA00022605"/>
    </source>
</evidence>
<dbReference type="PROSITE" id="PS51171">
    <property type="entry name" value="PREPHENATE_DEHYDR_3"/>
    <property type="match status" value="1"/>
</dbReference>
<dbReference type="SUPFAM" id="SSF53850">
    <property type="entry name" value="Periplasmic binding protein-like II"/>
    <property type="match status" value="1"/>
</dbReference>
<dbReference type="PANTHER" id="PTHR21022:SF19">
    <property type="entry name" value="PREPHENATE DEHYDRATASE-RELATED"/>
    <property type="match status" value="1"/>
</dbReference>
<comment type="catalytic activity">
    <reaction evidence="8 10">
        <text>prephenate + H(+) = 3-phenylpyruvate + CO2 + H2O</text>
        <dbReference type="Rhea" id="RHEA:21648"/>
        <dbReference type="ChEBI" id="CHEBI:15377"/>
        <dbReference type="ChEBI" id="CHEBI:15378"/>
        <dbReference type="ChEBI" id="CHEBI:16526"/>
        <dbReference type="ChEBI" id="CHEBI:18005"/>
        <dbReference type="ChEBI" id="CHEBI:29934"/>
        <dbReference type="EC" id="4.2.1.51"/>
    </reaction>
</comment>
<proteinExistence type="predicted"/>
<dbReference type="InterPro" id="IPR001086">
    <property type="entry name" value="Preph_deHydtase"/>
</dbReference>
<dbReference type="CDD" id="cd04905">
    <property type="entry name" value="ACT_CM-PDT"/>
    <property type="match status" value="1"/>
</dbReference>
<keyword evidence="4 10" id="KW-0028">Amino-acid biosynthesis</keyword>
<evidence type="ECO:0000256" key="7">
    <source>
        <dbReference type="ARBA" id="ARBA00023239"/>
    </source>
</evidence>
<dbReference type="EC" id="4.2.1.51" evidence="2 10"/>
<keyword evidence="14" id="KW-1185">Reference proteome</keyword>
<comment type="caution">
    <text evidence="13">The sequence shown here is derived from an EMBL/GenBank/DDBJ whole genome shotgun (WGS) entry which is preliminary data.</text>
</comment>
<dbReference type="FunFam" id="3.40.190.10:FF:000064">
    <property type="entry name" value="Prephenate dehydratase"/>
    <property type="match status" value="1"/>
</dbReference>
<dbReference type="InterPro" id="IPR045865">
    <property type="entry name" value="ACT-like_dom_sf"/>
</dbReference>
<evidence type="ECO:0000256" key="5">
    <source>
        <dbReference type="ARBA" id="ARBA00023141"/>
    </source>
</evidence>
<dbReference type="CDD" id="cd13632">
    <property type="entry name" value="PBP2_Aa-PDT_like"/>
    <property type="match status" value="1"/>
</dbReference>
<dbReference type="PROSITE" id="PS51671">
    <property type="entry name" value="ACT"/>
    <property type="match status" value="1"/>
</dbReference>
<dbReference type="InterPro" id="IPR008242">
    <property type="entry name" value="Chor_mutase/pphenate_deHydtase"/>
</dbReference>
<dbReference type="RefSeq" id="WP_192749327.1">
    <property type="nucleotide sequence ID" value="NZ_BAABJL010000002.1"/>
</dbReference>
<dbReference type="Proteomes" id="UP000638648">
    <property type="component" value="Unassembled WGS sequence"/>
</dbReference>
<evidence type="ECO:0000256" key="3">
    <source>
        <dbReference type="ARBA" id="ARBA00021872"/>
    </source>
</evidence>
<keyword evidence="6 10" id="KW-0584">Phenylalanine biosynthesis</keyword>
<sequence length="312" mass="33431">MTDAVRVRYAYLGPSGTFTEAALRTVPDVEHAELLPCASVPAALEAVRSGEADGAVVPIENSVEGGVPVTLDELADGRLVITREILLRVSFALMARPGTHLEDCKRITTHPHAAAQTRHWVADHLPRAEVMLASSTAAAAAAVAEPGSEFDAAIAPRIAAEQYHLNVLADQIEDNRDAVTRFVLATRPVPPPPLTGADKTSLVAFIRDDHPGALLEILDEFAVRGVNLTRIESRPTGDGIGRYCFSIDCEGHVEEARVGEALMGLRRVCGEVRFLGSYPRADGARISTRPGTSDVDFRDAASWLASLKEGRT</sequence>
<dbReference type="FunFam" id="3.30.70.260:FF:000012">
    <property type="entry name" value="Prephenate dehydratase"/>
    <property type="match status" value="1"/>
</dbReference>
<dbReference type="Gene3D" id="3.40.190.10">
    <property type="entry name" value="Periplasmic binding protein-like II"/>
    <property type="match status" value="2"/>
</dbReference>
<dbReference type="GO" id="GO:0004664">
    <property type="term" value="F:prephenate dehydratase activity"/>
    <property type="evidence" value="ECO:0007669"/>
    <property type="project" value="UniProtKB-UniRule"/>
</dbReference>
<dbReference type="EMBL" id="JADBEM010000001">
    <property type="protein sequence ID" value="MBE1604893.1"/>
    <property type="molecule type" value="Genomic_DNA"/>
</dbReference>